<evidence type="ECO:0000256" key="1">
    <source>
        <dbReference type="ARBA" id="ARBA00022801"/>
    </source>
</evidence>
<feature type="active site" description="Tele-phosphohistidine intermediate" evidence="2">
    <location>
        <position position="10"/>
    </location>
</feature>
<dbReference type="OrthoDB" id="9782128at2"/>
<dbReference type="PANTHER" id="PTHR46517:SF1">
    <property type="entry name" value="FRUCTOSE-2,6-BISPHOSPHATASE TIGAR"/>
    <property type="match status" value="1"/>
</dbReference>
<comment type="caution">
    <text evidence="4">The sequence shown here is derived from an EMBL/GenBank/DDBJ whole genome shotgun (WGS) entry which is preliminary data.</text>
</comment>
<protein>
    <submittedName>
        <fullName evidence="4">Phosphoglycerate mutase family</fullName>
    </submittedName>
</protein>
<organism evidence="4 5">
    <name type="scientific">Arcticibacter svalbardensis MN12-7</name>
    <dbReference type="NCBI Taxonomy" id="1150600"/>
    <lineage>
        <taxon>Bacteria</taxon>
        <taxon>Pseudomonadati</taxon>
        <taxon>Bacteroidota</taxon>
        <taxon>Sphingobacteriia</taxon>
        <taxon>Sphingobacteriales</taxon>
        <taxon>Sphingobacteriaceae</taxon>
        <taxon>Arcticibacter</taxon>
    </lineage>
</organism>
<proteinExistence type="predicted"/>
<dbReference type="SUPFAM" id="SSF53254">
    <property type="entry name" value="Phosphoglycerate mutase-like"/>
    <property type="match status" value="1"/>
</dbReference>
<dbReference type="Proteomes" id="UP000014174">
    <property type="component" value="Unassembled WGS sequence"/>
</dbReference>
<dbReference type="AlphaFoldDB" id="R9H5E1"/>
<dbReference type="PROSITE" id="PS00175">
    <property type="entry name" value="PG_MUTASE"/>
    <property type="match status" value="1"/>
</dbReference>
<sequence length="208" mass="23871">MNKIIYIIRHGQTELNFRGVVQGKGVDADLNNLGRSQAEAFYQYYKSVPFDHVYTSTLKRTHQTVRKFIEANIPWTQLSGLDEIGWGIYEGVESSETVRSAFTEMLGSWTAGNLTAKFENGESPEEVKVRQLEAFEVILKEEDAENILICMHGRAMRVLLCVLLDKPLSDMEEFPHTNTTLYKLEYDGTQFSILEFNNTDHLAHREED</sequence>
<reference evidence="4 5" key="1">
    <citation type="journal article" date="2013" name="Genome Announc.">
        <title>Draft Genome Sequence of Arcticibacter svalbardensis Strain MN12-7T, a Member of the Family Sphingobacteriaceae Isolated from an Arctic Soil Sample.</title>
        <authorList>
            <person name="Shivaji S."/>
            <person name="Ara S."/>
            <person name="Prasad S."/>
            <person name="Manasa B.P."/>
            <person name="Begum Z."/>
            <person name="Singh A."/>
            <person name="Kumar Pinnaka A."/>
        </authorList>
    </citation>
    <scope>NUCLEOTIDE SEQUENCE [LARGE SCALE GENOMIC DNA]</scope>
    <source>
        <strain evidence="4 5">MN12-7</strain>
    </source>
</reference>
<dbReference type="GO" id="GO:0004331">
    <property type="term" value="F:fructose-2,6-bisphosphate 2-phosphatase activity"/>
    <property type="evidence" value="ECO:0007669"/>
    <property type="project" value="TreeGrafter"/>
</dbReference>
<dbReference type="GO" id="GO:0005829">
    <property type="term" value="C:cytosol"/>
    <property type="evidence" value="ECO:0007669"/>
    <property type="project" value="TreeGrafter"/>
</dbReference>
<dbReference type="SMART" id="SM00855">
    <property type="entry name" value="PGAM"/>
    <property type="match status" value="1"/>
</dbReference>
<dbReference type="EMBL" id="AQPN01000015">
    <property type="protein sequence ID" value="EOR96394.1"/>
    <property type="molecule type" value="Genomic_DNA"/>
</dbReference>
<dbReference type="Gene3D" id="3.40.50.1240">
    <property type="entry name" value="Phosphoglycerate mutase-like"/>
    <property type="match status" value="1"/>
</dbReference>
<dbReference type="InterPro" id="IPR051695">
    <property type="entry name" value="Phosphoglycerate_Mutase"/>
</dbReference>
<keyword evidence="1" id="KW-0378">Hydrolase</keyword>
<keyword evidence="5" id="KW-1185">Reference proteome</keyword>
<dbReference type="InterPro" id="IPR001345">
    <property type="entry name" value="PG/BPGM_mutase_AS"/>
</dbReference>
<name>R9H5E1_9SPHI</name>
<dbReference type="Pfam" id="PF00300">
    <property type="entry name" value="His_Phos_1"/>
    <property type="match status" value="1"/>
</dbReference>
<dbReference type="GO" id="GO:0043456">
    <property type="term" value="P:regulation of pentose-phosphate shunt"/>
    <property type="evidence" value="ECO:0007669"/>
    <property type="project" value="TreeGrafter"/>
</dbReference>
<dbReference type="eggNOG" id="COG0406">
    <property type="taxonomic scope" value="Bacteria"/>
</dbReference>
<feature type="binding site" evidence="3">
    <location>
        <begin position="9"/>
        <end position="16"/>
    </location>
    <ligand>
        <name>substrate</name>
    </ligand>
</feature>
<dbReference type="InterPro" id="IPR029033">
    <property type="entry name" value="His_PPase_superfam"/>
</dbReference>
<dbReference type="PATRIC" id="fig|1150600.3.peg.428"/>
<dbReference type="GO" id="GO:0045820">
    <property type="term" value="P:negative regulation of glycolytic process"/>
    <property type="evidence" value="ECO:0007669"/>
    <property type="project" value="TreeGrafter"/>
</dbReference>
<gene>
    <name evidence="4" type="ORF">ADIARSV_0436</name>
</gene>
<evidence type="ECO:0000256" key="2">
    <source>
        <dbReference type="PIRSR" id="PIRSR613078-1"/>
    </source>
</evidence>
<feature type="binding site" evidence="3">
    <location>
        <position position="60"/>
    </location>
    <ligand>
        <name>substrate</name>
    </ligand>
</feature>
<accession>R9H5E1</accession>
<dbReference type="CDD" id="cd07067">
    <property type="entry name" value="HP_PGM_like"/>
    <property type="match status" value="1"/>
</dbReference>
<dbReference type="PIRSF" id="PIRSF000709">
    <property type="entry name" value="6PFK_2-Ptase"/>
    <property type="match status" value="1"/>
</dbReference>
<evidence type="ECO:0000313" key="4">
    <source>
        <dbReference type="EMBL" id="EOR96394.1"/>
    </source>
</evidence>
<evidence type="ECO:0000256" key="3">
    <source>
        <dbReference type="PIRSR" id="PIRSR613078-2"/>
    </source>
</evidence>
<dbReference type="RefSeq" id="WP_016193686.1">
    <property type="nucleotide sequence ID" value="NZ_AQPN01000015.1"/>
</dbReference>
<dbReference type="InterPro" id="IPR013078">
    <property type="entry name" value="His_Pase_superF_clade-1"/>
</dbReference>
<evidence type="ECO:0000313" key="5">
    <source>
        <dbReference type="Proteomes" id="UP000014174"/>
    </source>
</evidence>
<feature type="active site" description="Proton donor/acceptor" evidence="2">
    <location>
        <position position="83"/>
    </location>
</feature>
<dbReference type="PANTHER" id="PTHR46517">
    <property type="entry name" value="FRUCTOSE-2,6-BISPHOSPHATASE TIGAR"/>
    <property type="match status" value="1"/>
</dbReference>
<dbReference type="STRING" id="1150600.ADIARSV_0436"/>